<comment type="caution">
    <text evidence="2">The sequence shown here is derived from an EMBL/GenBank/DDBJ whole genome shotgun (WGS) entry which is preliminary data.</text>
</comment>
<evidence type="ECO:0000313" key="3">
    <source>
        <dbReference type="Proteomes" id="UP001345219"/>
    </source>
</evidence>
<evidence type="ECO:0000256" key="1">
    <source>
        <dbReference type="SAM" id="MobiDB-lite"/>
    </source>
</evidence>
<dbReference type="PANTHER" id="PTHR33675:SF1">
    <property type="entry name" value="HOLOCARBOXYLASE SYNTHETASE"/>
    <property type="match status" value="1"/>
</dbReference>
<gene>
    <name evidence="2" type="ORF">SAY87_022621</name>
</gene>
<protein>
    <recommendedName>
        <fullName evidence="4">Holocarboxylase synthetase</fullName>
    </recommendedName>
</protein>
<dbReference type="AlphaFoldDB" id="A0AAN7KAH7"/>
<name>A0AAN7KAH7_9MYRT</name>
<feature type="region of interest" description="Disordered" evidence="1">
    <location>
        <begin position="135"/>
        <end position="183"/>
    </location>
</feature>
<dbReference type="EMBL" id="JAXIOK010000011">
    <property type="protein sequence ID" value="KAK4759490.1"/>
    <property type="molecule type" value="Genomic_DNA"/>
</dbReference>
<feature type="compositionally biased region" description="Polar residues" evidence="1">
    <location>
        <begin position="137"/>
        <end position="147"/>
    </location>
</feature>
<dbReference type="PIRSF" id="PIRSF009193">
    <property type="entry name" value="UCP009193"/>
    <property type="match status" value="1"/>
</dbReference>
<accession>A0AAN7KAH7</accession>
<proteinExistence type="predicted"/>
<reference evidence="2 3" key="1">
    <citation type="journal article" date="2023" name="Hortic Res">
        <title>Pangenome of water caltrop reveals structural variations and asymmetric subgenome divergence after allopolyploidization.</title>
        <authorList>
            <person name="Zhang X."/>
            <person name="Chen Y."/>
            <person name="Wang L."/>
            <person name="Yuan Y."/>
            <person name="Fang M."/>
            <person name="Shi L."/>
            <person name="Lu R."/>
            <person name="Comes H.P."/>
            <person name="Ma Y."/>
            <person name="Chen Y."/>
            <person name="Huang G."/>
            <person name="Zhou Y."/>
            <person name="Zheng Z."/>
            <person name="Qiu Y."/>
        </authorList>
    </citation>
    <scope>NUCLEOTIDE SEQUENCE [LARGE SCALE GENOMIC DNA]</scope>
    <source>
        <tissue evidence="2">Roots</tissue>
    </source>
</reference>
<sequence length="183" mass="20564">MAKKRKSAATPLDEVDRTLYSSFCAAANSLSHLYSQAMGHQRISFQAGERHALDKLYQWMLRQQECGSRVTTIDIVSYLQHELEYGDDHPQTATNLASFPAPPGPHNPSALAVKNPVFSNALSSPVQRSLQHYHLTPRSNDNNYPLLQQQHHHHNHQSSARETNSNDSAMDMQDDTPGQDSIY</sequence>
<dbReference type="InterPro" id="IPR016549">
    <property type="entry name" value="UCP009193"/>
</dbReference>
<evidence type="ECO:0000313" key="2">
    <source>
        <dbReference type="EMBL" id="KAK4759490.1"/>
    </source>
</evidence>
<keyword evidence="3" id="KW-1185">Reference proteome</keyword>
<evidence type="ECO:0008006" key="4">
    <source>
        <dbReference type="Google" id="ProtNLM"/>
    </source>
</evidence>
<feature type="compositionally biased region" description="Polar residues" evidence="1">
    <location>
        <begin position="158"/>
        <end position="168"/>
    </location>
</feature>
<dbReference type="PANTHER" id="PTHR33675">
    <property type="entry name" value="NUCLEAR RECEPTOR FAMILY 2 GROUP C PROTEIN"/>
    <property type="match status" value="1"/>
</dbReference>
<dbReference type="Proteomes" id="UP001345219">
    <property type="component" value="Chromosome 17"/>
</dbReference>
<organism evidence="2 3">
    <name type="scientific">Trapa incisa</name>
    <dbReference type="NCBI Taxonomy" id="236973"/>
    <lineage>
        <taxon>Eukaryota</taxon>
        <taxon>Viridiplantae</taxon>
        <taxon>Streptophyta</taxon>
        <taxon>Embryophyta</taxon>
        <taxon>Tracheophyta</taxon>
        <taxon>Spermatophyta</taxon>
        <taxon>Magnoliopsida</taxon>
        <taxon>eudicotyledons</taxon>
        <taxon>Gunneridae</taxon>
        <taxon>Pentapetalae</taxon>
        <taxon>rosids</taxon>
        <taxon>malvids</taxon>
        <taxon>Myrtales</taxon>
        <taxon>Lythraceae</taxon>
        <taxon>Trapa</taxon>
    </lineage>
</organism>